<feature type="domain" description="DUF4806" evidence="2">
    <location>
        <begin position="91"/>
        <end position="163"/>
    </location>
</feature>
<dbReference type="VEuPathDB" id="VectorBase:CSON002866"/>
<evidence type="ECO:0000313" key="3">
    <source>
        <dbReference type="EMBL" id="SSX11211.1"/>
    </source>
</evidence>
<reference evidence="4" key="2">
    <citation type="submission" date="2018-07" db="EMBL/GenBank/DDBJ databases">
        <authorList>
            <person name="Quirk P.G."/>
            <person name="Krulwich T.A."/>
        </authorList>
    </citation>
    <scope>NUCLEOTIDE SEQUENCE</scope>
</reference>
<evidence type="ECO:0000259" key="2">
    <source>
        <dbReference type="Pfam" id="PF16064"/>
    </source>
</evidence>
<dbReference type="InterPro" id="IPR032071">
    <property type="entry name" value="DUF4806"/>
</dbReference>
<name>A0A336L1G1_CULSO</name>
<dbReference type="Pfam" id="PF16064">
    <property type="entry name" value="DUF4806"/>
    <property type="match status" value="2"/>
</dbReference>
<feature type="compositionally biased region" description="Basic and acidic residues" evidence="1">
    <location>
        <begin position="71"/>
        <end position="90"/>
    </location>
</feature>
<reference evidence="3" key="1">
    <citation type="submission" date="2018-04" db="EMBL/GenBank/DDBJ databases">
        <authorList>
            <person name="Go L.Y."/>
            <person name="Mitchell J.A."/>
        </authorList>
    </citation>
    <scope>NUCLEOTIDE SEQUENCE</scope>
    <source>
        <tissue evidence="3">Whole organism</tissue>
    </source>
</reference>
<protein>
    <submittedName>
        <fullName evidence="3">CSON002866 protein</fullName>
    </submittedName>
</protein>
<evidence type="ECO:0000256" key="1">
    <source>
        <dbReference type="SAM" id="MobiDB-lite"/>
    </source>
</evidence>
<dbReference type="AlphaFoldDB" id="A0A336L1G1"/>
<accession>A0A336L1G1</accession>
<evidence type="ECO:0000313" key="4">
    <source>
        <dbReference type="EMBL" id="SSX30780.1"/>
    </source>
</evidence>
<sequence>MERRNLKTCYLTLKYMNVSLYFFFVFQKRLLSFSSKDLKMKSGLSRTDARRSAMKDFDRIKHRLNKKKLKTNTESHSKRKVEDSEDENTHDTFQFPIKNDEELELVSKMLSSDESFKNQVYVALNCHEDLKLEHVFSSEFLFDYNLLGINGKKQLENLKEKEGLNNNEIRKLASKELETNKNRIYQRSCRKKQKIVQNQDSIEIEETESSEIQDFSPIKNEEELENVSRKLKSDQEYLKNVRLHIVQSSEDGQCTLEQIFSSNFLTNYILNGLQNKQKLSDTIPYHLKKHMGQNIKEIELDTQIELKQLKQDLIRRKFK</sequence>
<feature type="region of interest" description="Disordered" evidence="1">
    <location>
        <begin position="68"/>
        <end position="91"/>
    </location>
</feature>
<gene>
    <name evidence="3" type="primary">CSON002866</name>
</gene>
<feature type="domain" description="DUF4806" evidence="2">
    <location>
        <begin position="214"/>
        <end position="280"/>
    </location>
</feature>
<organism evidence="3">
    <name type="scientific">Culicoides sonorensis</name>
    <name type="common">Biting midge</name>
    <dbReference type="NCBI Taxonomy" id="179676"/>
    <lineage>
        <taxon>Eukaryota</taxon>
        <taxon>Metazoa</taxon>
        <taxon>Ecdysozoa</taxon>
        <taxon>Arthropoda</taxon>
        <taxon>Hexapoda</taxon>
        <taxon>Insecta</taxon>
        <taxon>Pterygota</taxon>
        <taxon>Neoptera</taxon>
        <taxon>Endopterygota</taxon>
        <taxon>Diptera</taxon>
        <taxon>Nematocera</taxon>
        <taxon>Chironomoidea</taxon>
        <taxon>Ceratopogonidae</taxon>
        <taxon>Ceratopogoninae</taxon>
        <taxon>Culicoides</taxon>
        <taxon>Monoculicoides</taxon>
    </lineage>
</organism>
<dbReference type="EMBL" id="UFQS01001489">
    <property type="protein sequence ID" value="SSX11211.1"/>
    <property type="molecule type" value="Genomic_DNA"/>
</dbReference>
<dbReference type="EMBL" id="UFQT01001489">
    <property type="protein sequence ID" value="SSX30780.1"/>
    <property type="molecule type" value="Genomic_DNA"/>
</dbReference>
<proteinExistence type="predicted"/>